<dbReference type="Pfam" id="PF07883">
    <property type="entry name" value="Cupin_2"/>
    <property type="match status" value="1"/>
</dbReference>
<evidence type="ECO:0000313" key="2">
    <source>
        <dbReference type="EMBL" id="AJD52407.1"/>
    </source>
</evidence>
<dbReference type="InterPro" id="IPR014710">
    <property type="entry name" value="RmlC-like_jellyroll"/>
</dbReference>
<feature type="domain" description="Cupin type-2" evidence="1">
    <location>
        <begin position="38"/>
        <end position="83"/>
    </location>
</feature>
<reference evidence="2 3" key="1">
    <citation type="journal article" date="2012" name="J. Bacteriol.">
        <title>Genome sequence of Thalassospira xiamenensis type strain M-5.</title>
        <authorList>
            <person name="Lai Q."/>
            <person name="Shao Z."/>
        </authorList>
    </citation>
    <scope>NUCLEOTIDE SEQUENCE [LARGE SCALE GENOMIC DNA]</scope>
    <source>
        <strain evidence="2 3">M-5</strain>
    </source>
</reference>
<dbReference type="KEGG" id="txi:TH3_11455"/>
<dbReference type="RefSeq" id="WP_007092203.1">
    <property type="nucleotide sequence ID" value="NZ_CP004388.1"/>
</dbReference>
<organism evidence="2 3">
    <name type="scientific">Thalassospira xiamenensis M-5 = DSM 17429</name>
    <dbReference type="NCBI Taxonomy" id="1123366"/>
    <lineage>
        <taxon>Bacteria</taxon>
        <taxon>Pseudomonadati</taxon>
        <taxon>Pseudomonadota</taxon>
        <taxon>Alphaproteobacteria</taxon>
        <taxon>Rhodospirillales</taxon>
        <taxon>Thalassospiraceae</taxon>
        <taxon>Thalassospira</taxon>
    </lineage>
</organism>
<accession>A0AB72UDY6</accession>
<proteinExistence type="predicted"/>
<name>A0AB72UDY6_9PROT</name>
<sequence>MNLAAVAAQLSDGWKGRVLADFGCVRMKLFKADAVGLAEEMHSDWDEAILMLEGELVLELDQVPMHLKAGDFHLIPRGVRHRILPGCRGSFILLDPEPLA</sequence>
<evidence type="ECO:0000313" key="3">
    <source>
        <dbReference type="Proteomes" id="UP000007127"/>
    </source>
</evidence>
<dbReference type="EMBL" id="CP004388">
    <property type="protein sequence ID" value="AJD52407.1"/>
    <property type="molecule type" value="Genomic_DNA"/>
</dbReference>
<protein>
    <submittedName>
        <fullName evidence="2">Cupin</fullName>
    </submittedName>
</protein>
<dbReference type="InterPro" id="IPR013096">
    <property type="entry name" value="Cupin_2"/>
</dbReference>
<dbReference type="InterPro" id="IPR011051">
    <property type="entry name" value="RmlC_Cupin_sf"/>
</dbReference>
<dbReference type="Gene3D" id="2.60.120.10">
    <property type="entry name" value="Jelly Rolls"/>
    <property type="match status" value="1"/>
</dbReference>
<dbReference type="SUPFAM" id="SSF51182">
    <property type="entry name" value="RmlC-like cupins"/>
    <property type="match status" value="1"/>
</dbReference>
<dbReference type="AlphaFoldDB" id="A0AB72UDY6"/>
<dbReference type="GeneID" id="31927966"/>
<gene>
    <name evidence="2" type="ORF">TH3_11455</name>
</gene>
<dbReference type="Proteomes" id="UP000007127">
    <property type="component" value="Chromosome"/>
</dbReference>
<evidence type="ECO:0000259" key="1">
    <source>
        <dbReference type="Pfam" id="PF07883"/>
    </source>
</evidence>